<keyword evidence="13" id="KW-0564">Palmitate</keyword>
<evidence type="ECO:0000256" key="8">
    <source>
        <dbReference type="ARBA" id="ARBA00022723"/>
    </source>
</evidence>
<protein>
    <recommendedName>
        <fullName evidence="3 18">FAD:protein FMN transferase</fullName>
        <ecNumber evidence="2 18">2.7.1.180</ecNumber>
    </recommendedName>
    <alternativeName>
        <fullName evidence="15 18">Flavin transferase</fullName>
    </alternativeName>
</protein>
<dbReference type="STRING" id="1513271.XM47_18250"/>
<evidence type="ECO:0000256" key="5">
    <source>
        <dbReference type="ARBA" id="ARBA00022519"/>
    </source>
</evidence>
<reference evidence="21 22" key="1">
    <citation type="submission" date="2015-04" db="EMBL/GenBank/DDBJ databases">
        <title>Draft Genome Sequence of the Novel Agar-Digesting Marine Bacterium Q1.</title>
        <authorList>
            <person name="Li Y."/>
            <person name="Li D."/>
            <person name="Chen G."/>
            <person name="Du Z."/>
        </authorList>
    </citation>
    <scope>NUCLEOTIDE SEQUENCE [LARGE SCALE GENOMIC DNA]</scope>
    <source>
        <strain evidence="21 22">Q1</strain>
    </source>
</reference>
<feature type="binding site" evidence="19">
    <location>
        <position position="291"/>
    </location>
    <ligand>
        <name>Mg(2+)</name>
        <dbReference type="ChEBI" id="CHEBI:18420"/>
    </ligand>
</feature>
<keyword evidence="12" id="KW-0472">Membrane</keyword>
<proteinExistence type="inferred from homology"/>
<evidence type="ECO:0000256" key="19">
    <source>
        <dbReference type="PIRSR" id="PIRSR006268-2"/>
    </source>
</evidence>
<comment type="function">
    <text evidence="20">Flavin transferase that catalyzes the transfer of the FMN moiety of FAD and its covalent binding to the hydroxyl group of a threonine residue in a target flavoprotein.</text>
</comment>
<evidence type="ECO:0000256" key="7">
    <source>
        <dbReference type="ARBA" id="ARBA00022679"/>
    </source>
</evidence>
<dbReference type="EC" id="2.7.1.180" evidence="2 18"/>
<evidence type="ECO:0000256" key="11">
    <source>
        <dbReference type="ARBA" id="ARBA00022842"/>
    </source>
</evidence>
<dbReference type="Pfam" id="PF02424">
    <property type="entry name" value="ApbE"/>
    <property type="match status" value="1"/>
</dbReference>
<comment type="cofactor">
    <cofactor evidence="19">
        <name>Mg(2+)</name>
        <dbReference type="ChEBI" id="CHEBI:18420"/>
    </cofactor>
    <cofactor evidence="19">
        <name>Mn(2+)</name>
        <dbReference type="ChEBI" id="CHEBI:29035"/>
    </cofactor>
    <text evidence="19">Magnesium. Can also use manganese.</text>
</comment>
<dbReference type="InterPro" id="IPR003374">
    <property type="entry name" value="ApbE-like_sf"/>
</dbReference>
<keyword evidence="14 20" id="KW-0449">Lipoprotein</keyword>
<evidence type="ECO:0000256" key="16">
    <source>
        <dbReference type="ARBA" id="ARBA00048540"/>
    </source>
</evidence>
<evidence type="ECO:0000256" key="20">
    <source>
        <dbReference type="RuleBase" id="RU363002"/>
    </source>
</evidence>
<evidence type="ECO:0000256" key="6">
    <source>
        <dbReference type="ARBA" id="ARBA00022630"/>
    </source>
</evidence>
<dbReference type="AlphaFoldDB" id="A0A0J8JH27"/>
<evidence type="ECO:0000313" key="22">
    <source>
        <dbReference type="Proteomes" id="UP000037600"/>
    </source>
</evidence>
<comment type="caution">
    <text evidence="21">The sequence shown here is derived from an EMBL/GenBank/DDBJ whole genome shotgun (WGS) entry which is preliminary data.</text>
</comment>
<comment type="similarity">
    <text evidence="1 18 20">Belongs to the ApbE family.</text>
</comment>
<evidence type="ECO:0000256" key="10">
    <source>
        <dbReference type="ARBA" id="ARBA00022827"/>
    </source>
</evidence>
<evidence type="ECO:0000256" key="9">
    <source>
        <dbReference type="ARBA" id="ARBA00022729"/>
    </source>
</evidence>
<dbReference type="SUPFAM" id="SSF143631">
    <property type="entry name" value="ApbE-like"/>
    <property type="match status" value="1"/>
</dbReference>
<evidence type="ECO:0000256" key="17">
    <source>
        <dbReference type="ARBA" id="ARBA00060485"/>
    </source>
</evidence>
<evidence type="ECO:0000256" key="2">
    <source>
        <dbReference type="ARBA" id="ARBA00011955"/>
    </source>
</evidence>
<name>A0A0J8JH27_9ALTE</name>
<dbReference type="Proteomes" id="UP000037600">
    <property type="component" value="Unassembled WGS sequence"/>
</dbReference>
<evidence type="ECO:0000256" key="13">
    <source>
        <dbReference type="ARBA" id="ARBA00023139"/>
    </source>
</evidence>
<dbReference type="GO" id="GO:0016740">
    <property type="term" value="F:transferase activity"/>
    <property type="evidence" value="ECO:0007669"/>
    <property type="project" value="UniProtKB-UniRule"/>
</dbReference>
<accession>A0A0J8JH27</accession>
<keyword evidence="8 18" id="KW-0479">Metal-binding</keyword>
<dbReference type="FunFam" id="3.10.520.10:FF:000001">
    <property type="entry name" value="FAD:protein FMN transferase"/>
    <property type="match status" value="1"/>
</dbReference>
<dbReference type="PANTHER" id="PTHR30040:SF2">
    <property type="entry name" value="FAD:PROTEIN FMN TRANSFERASE"/>
    <property type="match status" value="1"/>
</dbReference>
<dbReference type="EMBL" id="LAZL01000046">
    <property type="protein sequence ID" value="KMT63696.1"/>
    <property type="molecule type" value="Genomic_DNA"/>
</dbReference>
<keyword evidence="11 18" id="KW-0460">Magnesium</keyword>
<evidence type="ECO:0000256" key="3">
    <source>
        <dbReference type="ARBA" id="ARBA00016337"/>
    </source>
</evidence>
<evidence type="ECO:0000256" key="12">
    <source>
        <dbReference type="ARBA" id="ARBA00023136"/>
    </source>
</evidence>
<evidence type="ECO:0000256" key="14">
    <source>
        <dbReference type="ARBA" id="ARBA00023288"/>
    </source>
</evidence>
<dbReference type="OrthoDB" id="9778595at2"/>
<feature type="binding site" evidence="19">
    <location>
        <position position="177"/>
    </location>
    <ligand>
        <name>Mg(2+)</name>
        <dbReference type="ChEBI" id="CHEBI:18420"/>
    </ligand>
</feature>
<evidence type="ECO:0000256" key="15">
    <source>
        <dbReference type="ARBA" id="ARBA00031306"/>
    </source>
</evidence>
<organism evidence="21 22">
    <name type="scientific">Catenovulum maritimum</name>
    <dbReference type="NCBI Taxonomy" id="1513271"/>
    <lineage>
        <taxon>Bacteria</taxon>
        <taxon>Pseudomonadati</taxon>
        <taxon>Pseudomonadota</taxon>
        <taxon>Gammaproteobacteria</taxon>
        <taxon>Alteromonadales</taxon>
        <taxon>Alteromonadaceae</taxon>
        <taxon>Catenovulum</taxon>
    </lineage>
</organism>
<keyword evidence="7 18" id="KW-0808">Transferase</keyword>
<keyword evidence="10 18" id="KW-0274">FAD</keyword>
<keyword evidence="6 18" id="KW-0285">Flavoprotein</keyword>
<keyword evidence="4" id="KW-1003">Cell membrane</keyword>
<dbReference type="PATRIC" id="fig|1513271.3.peg.3743"/>
<keyword evidence="5 20" id="KW-0997">Cell inner membrane</keyword>
<comment type="subcellular location">
    <subcellularLocation>
        <location evidence="17 20">Cell inner membrane</location>
        <topology evidence="17 20">Lipid-anchor</topology>
        <orientation evidence="17 20">Periplasmic side</orientation>
    </subcellularLocation>
</comment>
<dbReference type="InterPro" id="IPR024932">
    <property type="entry name" value="ApbE"/>
</dbReference>
<dbReference type="PROSITE" id="PS51257">
    <property type="entry name" value="PROKAR_LIPOPROTEIN"/>
    <property type="match status" value="1"/>
</dbReference>
<dbReference type="PANTHER" id="PTHR30040">
    <property type="entry name" value="THIAMINE BIOSYNTHESIS LIPOPROTEIN APBE"/>
    <property type="match status" value="1"/>
</dbReference>
<evidence type="ECO:0000256" key="18">
    <source>
        <dbReference type="PIRNR" id="PIRNR006268"/>
    </source>
</evidence>
<comment type="catalytic activity">
    <reaction evidence="16 18 20">
        <text>L-threonyl-[protein] + FAD = FMN-L-threonyl-[protein] + AMP + H(+)</text>
        <dbReference type="Rhea" id="RHEA:36847"/>
        <dbReference type="Rhea" id="RHEA-COMP:11060"/>
        <dbReference type="Rhea" id="RHEA-COMP:11061"/>
        <dbReference type="ChEBI" id="CHEBI:15378"/>
        <dbReference type="ChEBI" id="CHEBI:30013"/>
        <dbReference type="ChEBI" id="CHEBI:57692"/>
        <dbReference type="ChEBI" id="CHEBI:74257"/>
        <dbReference type="ChEBI" id="CHEBI:456215"/>
        <dbReference type="EC" id="2.7.1.180"/>
    </reaction>
</comment>
<keyword evidence="9" id="KW-0732">Signal</keyword>
<feature type="binding site" evidence="19">
    <location>
        <position position="295"/>
    </location>
    <ligand>
        <name>Mg(2+)</name>
        <dbReference type="ChEBI" id="CHEBI:18420"/>
    </ligand>
</feature>
<dbReference type="GO" id="GO:0005886">
    <property type="term" value="C:plasma membrane"/>
    <property type="evidence" value="ECO:0007669"/>
    <property type="project" value="UniProtKB-SubCell"/>
</dbReference>
<keyword evidence="22" id="KW-1185">Reference proteome</keyword>
<dbReference type="PIRSF" id="PIRSF006268">
    <property type="entry name" value="ApbE"/>
    <property type="match status" value="1"/>
</dbReference>
<gene>
    <name evidence="21" type="ORF">XM47_18250</name>
</gene>
<sequence length="339" mass="37360">MPSVYRIWLALIGLAFFVSCSEQNTNIPIPTELHGRTMGTSYSVKYFTELDISPNELKQKIDEALIDVNSKMSTYQANSELSLFNQDKSLKPYALSHDTAYVMQRSLELAFMTQGALDVTVGPLVNLWGFGPDAKPDKIPTAKMVADTKKYVGVDKLSLVGQTATKMHPNLYVDLSAIAKGFGVDKLAELLLKKGISDFIVEIGGEMRLHGAKPSDDAWRIAIEKPVSGQRDVQQVIEPGNNALATSGDYRNYFEQDGIRYSHTIDPKTAKPINHKLASVSVIAEDCTTADGLATAINVMGPIKGLEFAKKHNLAVYLVVKSKDGFDVQFTESFKPYMR</sequence>
<evidence type="ECO:0000313" key="21">
    <source>
        <dbReference type="EMBL" id="KMT63696.1"/>
    </source>
</evidence>
<dbReference type="RefSeq" id="WP_053084625.1">
    <property type="nucleotide sequence ID" value="NZ_KQ130516.1"/>
</dbReference>
<evidence type="ECO:0000256" key="4">
    <source>
        <dbReference type="ARBA" id="ARBA00022475"/>
    </source>
</evidence>
<dbReference type="GO" id="GO:0046872">
    <property type="term" value="F:metal ion binding"/>
    <property type="evidence" value="ECO:0007669"/>
    <property type="project" value="UniProtKB-UniRule"/>
</dbReference>
<evidence type="ECO:0000256" key="1">
    <source>
        <dbReference type="ARBA" id="ARBA00008282"/>
    </source>
</evidence>
<dbReference type="Gene3D" id="3.10.520.10">
    <property type="entry name" value="ApbE-like domains"/>
    <property type="match status" value="1"/>
</dbReference>